<sequence length="264" mass="29574">MSIRKTVVAGSFYPNDKNELLSLINSFSKSEIKSIVKSEFRHINAIITPHAGFTYSGRLSNLSYFLASKQNPKRVIVIGPSHNALFEGSHICLDEMYETPLGNIEVDLEFSKTLKSKYTFINSNEECAFEHSTETQAPFIKHYFSNAKIVEIIYAKQDFNILSDVIDELIKDENNLLVISTDLSHFHSLEKAKELDTYCINAITKKDISLLEIGEACGKIGIKAILKTAVKKSLKTKVLTYSTSYDVNNDKSRVVGYATALIGK</sequence>
<dbReference type="CDD" id="cd07361">
    <property type="entry name" value="MEMO_like"/>
    <property type="match status" value="1"/>
</dbReference>
<evidence type="ECO:0000313" key="4">
    <source>
        <dbReference type="Proteomes" id="UP000461010"/>
    </source>
</evidence>
<gene>
    <name evidence="2" type="primary">amrB</name>
    <name evidence="3" type="ORF">GBG18_12355</name>
    <name evidence="2" type="ORF">GBG19_13155</name>
</gene>
<comment type="similarity">
    <text evidence="1">Belongs to the MEMO1 family.</text>
</comment>
<organism evidence="2 5">
    <name type="scientific">Poseidonibacter ostreae</name>
    <dbReference type="NCBI Taxonomy" id="2654171"/>
    <lineage>
        <taxon>Bacteria</taxon>
        <taxon>Pseudomonadati</taxon>
        <taxon>Campylobacterota</taxon>
        <taxon>Epsilonproteobacteria</taxon>
        <taxon>Campylobacterales</taxon>
        <taxon>Arcobacteraceae</taxon>
        <taxon>Poseidonibacter</taxon>
    </lineage>
</organism>
<accession>A0A6L4WPH2</accession>
<dbReference type="EMBL" id="WFKK01000048">
    <property type="protein sequence ID" value="KAB7885985.1"/>
    <property type="molecule type" value="Genomic_DNA"/>
</dbReference>
<dbReference type="Pfam" id="PF01875">
    <property type="entry name" value="Memo"/>
    <property type="match status" value="1"/>
</dbReference>
<dbReference type="Proteomes" id="UP000461010">
    <property type="component" value="Unassembled WGS sequence"/>
</dbReference>
<evidence type="ECO:0000313" key="3">
    <source>
        <dbReference type="EMBL" id="KAB7888777.1"/>
    </source>
</evidence>
<dbReference type="Proteomes" id="UP000472839">
    <property type="component" value="Unassembled WGS sequence"/>
</dbReference>
<dbReference type="NCBIfam" id="TIGR04336">
    <property type="entry name" value="AmmeMemoSam_B"/>
    <property type="match status" value="1"/>
</dbReference>
<dbReference type="PANTHER" id="PTHR11060:SF0">
    <property type="entry name" value="PROTEIN MEMO1"/>
    <property type="match status" value="1"/>
</dbReference>
<proteinExistence type="inferred from homology"/>
<comment type="caution">
    <text evidence="2">The sequence shown here is derived from an EMBL/GenBank/DDBJ whole genome shotgun (WGS) entry which is preliminary data.</text>
</comment>
<dbReference type="RefSeq" id="WP_152191497.1">
    <property type="nucleotide sequence ID" value="NZ_WFKI01000033.1"/>
</dbReference>
<dbReference type="AlphaFoldDB" id="A0A6L4WPH2"/>
<dbReference type="EMBL" id="WFKJ01000044">
    <property type="protein sequence ID" value="KAB7888777.1"/>
    <property type="molecule type" value="Genomic_DNA"/>
</dbReference>
<dbReference type="PANTHER" id="PTHR11060">
    <property type="entry name" value="PROTEIN MEMO1"/>
    <property type="match status" value="1"/>
</dbReference>
<dbReference type="Gene3D" id="3.40.830.10">
    <property type="entry name" value="LigB-like"/>
    <property type="match status" value="1"/>
</dbReference>
<keyword evidence="4" id="KW-1185">Reference proteome</keyword>
<reference evidence="4 5" key="1">
    <citation type="submission" date="2019-10" db="EMBL/GenBank/DDBJ databases">
        <title>Poseidonibacter ostreae sp. nov., isolated from the gut of the Ostrea denselamellosa.</title>
        <authorList>
            <person name="Choi A."/>
        </authorList>
    </citation>
    <scope>NUCLEOTIDE SEQUENCE [LARGE SCALE GENOMIC DNA]</scope>
    <source>
        <strain evidence="2 5">SJOD-M-33</strain>
        <strain evidence="3 4">SJOD-M-5</strain>
    </source>
</reference>
<name>A0A6L4WPH2_9BACT</name>
<evidence type="ECO:0000256" key="1">
    <source>
        <dbReference type="ARBA" id="ARBA00006315"/>
    </source>
</evidence>
<evidence type="ECO:0000313" key="2">
    <source>
        <dbReference type="EMBL" id="KAB7885985.1"/>
    </source>
</evidence>
<dbReference type="InterPro" id="IPR002737">
    <property type="entry name" value="MEMO1_fam"/>
</dbReference>
<evidence type="ECO:0000313" key="5">
    <source>
        <dbReference type="Proteomes" id="UP000472839"/>
    </source>
</evidence>
<protein>
    <submittedName>
        <fullName evidence="2">AmmeMemoRadiSam system protein B</fullName>
    </submittedName>
</protein>